<dbReference type="Proteomes" id="UP001152798">
    <property type="component" value="Chromosome 7"/>
</dbReference>
<dbReference type="InterPro" id="IPR024931">
    <property type="entry name" value="Importin_alpha"/>
</dbReference>
<keyword evidence="10" id="KW-1185">Reference proteome</keyword>
<dbReference type="Gene3D" id="1.20.5.690">
    <property type="entry name" value="Importin-alpha, importin-beta-binding domain"/>
    <property type="match status" value="1"/>
</dbReference>
<dbReference type="PROSITE" id="PS51214">
    <property type="entry name" value="IBB"/>
    <property type="match status" value="1"/>
</dbReference>
<evidence type="ECO:0000259" key="8">
    <source>
        <dbReference type="PROSITE" id="PS51214"/>
    </source>
</evidence>
<dbReference type="GO" id="GO:0005634">
    <property type="term" value="C:nucleus"/>
    <property type="evidence" value="ECO:0007669"/>
    <property type="project" value="UniProtKB-ARBA"/>
</dbReference>
<evidence type="ECO:0000256" key="4">
    <source>
        <dbReference type="ARBA" id="ARBA00022927"/>
    </source>
</evidence>
<dbReference type="InterPro" id="IPR036975">
    <property type="entry name" value="Importin-a_IBB_sf"/>
</dbReference>
<keyword evidence="3" id="KW-0677">Repeat</keyword>
<feature type="repeat" description="ARM" evidence="6">
    <location>
        <begin position="157"/>
        <end position="185"/>
    </location>
</feature>
<evidence type="ECO:0000256" key="6">
    <source>
        <dbReference type="PROSITE-ProRule" id="PRU00259"/>
    </source>
</evidence>
<comment type="similarity">
    <text evidence="1 5">Belongs to the importin alpha family.</text>
</comment>
<dbReference type="AlphaFoldDB" id="A0A9P0HVY2"/>
<evidence type="ECO:0000256" key="7">
    <source>
        <dbReference type="SAM" id="MobiDB-lite"/>
    </source>
</evidence>
<reference evidence="9" key="1">
    <citation type="submission" date="2022-01" db="EMBL/GenBank/DDBJ databases">
        <authorList>
            <person name="King R."/>
        </authorList>
    </citation>
    <scope>NUCLEOTIDE SEQUENCE</scope>
</reference>
<feature type="compositionally biased region" description="Basic and acidic residues" evidence="7">
    <location>
        <begin position="18"/>
        <end position="32"/>
    </location>
</feature>
<evidence type="ECO:0000256" key="2">
    <source>
        <dbReference type="ARBA" id="ARBA00022448"/>
    </source>
</evidence>
<dbReference type="Pfam" id="PF16186">
    <property type="entry name" value="Arm_3"/>
    <property type="match status" value="1"/>
</dbReference>
<keyword evidence="2 5" id="KW-0813">Transport</keyword>
<dbReference type="SUPFAM" id="SSF48371">
    <property type="entry name" value="ARM repeat"/>
    <property type="match status" value="1"/>
</dbReference>
<dbReference type="Pfam" id="PF01749">
    <property type="entry name" value="IBB"/>
    <property type="match status" value="1"/>
</dbReference>
<feature type="domain" description="IBB" evidence="8">
    <location>
        <begin position="1"/>
        <end position="58"/>
    </location>
</feature>
<dbReference type="PROSITE" id="PS50176">
    <property type="entry name" value="ARM_REPEAT"/>
    <property type="match status" value="3"/>
</dbReference>
<gene>
    <name evidence="9" type="ORF">NEZAVI_LOCUS15901</name>
</gene>
<evidence type="ECO:0000256" key="1">
    <source>
        <dbReference type="ARBA" id="ARBA00010394"/>
    </source>
</evidence>
<dbReference type="InterPro" id="IPR011989">
    <property type="entry name" value="ARM-like"/>
</dbReference>
<dbReference type="GO" id="GO:0006607">
    <property type="term" value="P:NLS-bearing protein import into nucleus"/>
    <property type="evidence" value="ECO:0007669"/>
    <property type="project" value="UniProtKB-ARBA"/>
</dbReference>
<dbReference type="InterPro" id="IPR002652">
    <property type="entry name" value="Importin-a_IBB"/>
</dbReference>
<dbReference type="PANTHER" id="PTHR23316">
    <property type="entry name" value="IMPORTIN ALPHA"/>
    <property type="match status" value="1"/>
</dbReference>
<dbReference type="Pfam" id="PF00514">
    <property type="entry name" value="Arm"/>
    <property type="match status" value="8"/>
</dbReference>
<feature type="region of interest" description="Disordered" evidence="7">
    <location>
        <begin position="1"/>
        <end position="32"/>
    </location>
</feature>
<protein>
    <recommendedName>
        <fullName evidence="5">Importin subunit alpha</fullName>
    </recommendedName>
</protein>
<dbReference type="InterPro" id="IPR016024">
    <property type="entry name" value="ARM-type_fold"/>
</dbReference>
<feature type="repeat" description="ARM" evidence="6">
    <location>
        <begin position="284"/>
        <end position="326"/>
    </location>
</feature>
<dbReference type="FunFam" id="1.25.10.10:FF:000009">
    <property type="entry name" value="Importin subunit alpha"/>
    <property type="match status" value="1"/>
</dbReference>
<sequence>MPSQENDVPSRFRKFKNKGKDSEEMRRRRNEVSVELRKAKKDEQLLKRRNITTSIDEPVSPLHDNNSRMLTTIEEITAGMHSNDEQIQFIATQSARKTLSREKNPPIDTLIDSGLVPRCIEFLAYSHNPSLQFEAAWALTNVASGTSNQTLTVIKGGAIPKLVSLLSSPYPHVAEQAVWALGNIAGDGSEARDLVLECNAMPALLELIKPDTSVSFLRNIVWSLSNLCRNKNPPPPFHMVKICLPYLCKLLSYSDNEVITDTCWALSYLTDGPNDKIQAVIDSGVVPRLVQLLMSSEVSVLTPALRTVGNIVTGNDSQTDHIIAAGGLQQLALLLQHTKSNVVKESAWTISNITAGNVDQIEHVINNGILTPLLDVLRKGDYRSQKEAAWAITNLTSGGSVEQLATVVRVGAIPPMCALLDSQDWKTVTVILDGLSNLLQAAEKTGEVDRVALMIEECGGLEKIEMLQHHENEQVYQKCSTIIEQFFSAPEEDETLPMTNDGNGHLNFCVSSERNINF</sequence>
<keyword evidence="4 5" id="KW-0653">Protein transport</keyword>
<evidence type="ECO:0000256" key="5">
    <source>
        <dbReference type="PIRNR" id="PIRNR005673"/>
    </source>
</evidence>
<organism evidence="9 10">
    <name type="scientific">Nezara viridula</name>
    <name type="common">Southern green stink bug</name>
    <name type="synonym">Cimex viridulus</name>
    <dbReference type="NCBI Taxonomy" id="85310"/>
    <lineage>
        <taxon>Eukaryota</taxon>
        <taxon>Metazoa</taxon>
        <taxon>Ecdysozoa</taxon>
        <taxon>Arthropoda</taxon>
        <taxon>Hexapoda</taxon>
        <taxon>Insecta</taxon>
        <taxon>Pterygota</taxon>
        <taxon>Neoptera</taxon>
        <taxon>Paraneoptera</taxon>
        <taxon>Hemiptera</taxon>
        <taxon>Heteroptera</taxon>
        <taxon>Panheteroptera</taxon>
        <taxon>Pentatomomorpha</taxon>
        <taxon>Pentatomoidea</taxon>
        <taxon>Pentatomidae</taxon>
        <taxon>Pentatominae</taxon>
        <taxon>Nezara</taxon>
    </lineage>
</organism>
<dbReference type="Gene3D" id="1.25.10.10">
    <property type="entry name" value="Leucine-rich Repeat Variant"/>
    <property type="match status" value="1"/>
</dbReference>
<proteinExistence type="inferred from homology"/>
<evidence type="ECO:0000313" key="10">
    <source>
        <dbReference type="Proteomes" id="UP001152798"/>
    </source>
</evidence>
<dbReference type="InterPro" id="IPR000225">
    <property type="entry name" value="Armadillo"/>
</dbReference>
<dbReference type="InterPro" id="IPR032413">
    <property type="entry name" value="Arm_3"/>
</dbReference>
<evidence type="ECO:0000256" key="3">
    <source>
        <dbReference type="ARBA" id="ARBA00022737"/>
    </source>
</evidence>
<dbReference type="GO" id="GO:0061608">
    <property type="term" value="F:nuclear import signal receptor activity"/>
    <property type="evidence" value="ECO:0007669"/>
    <property type="project" value="InterPro"/>
</dbReference>
<dbReference type="SMART" id="SM00185">
    <property type="entry name" value="ARM"/>
    <property type="match status" value="8"/>
</dbReference>
<dbReference type="EMBL" id="OV725083">
    <property type="protein sequence ID" value="CAH1408352.1"/>
    <property type="molecule type" value="Genomic_DNA"/>
</dbReference>
<dbReference type="OrthoDB" id="29145at2759"/>
<dbReference type="PIRSF" id="PIRSF005673">
    <property type="entry name" value="Importin_alpha"/>
    <property type="match status" value="1"/>
</dbReference>
<accession>A0A9P0HVY2</accession>
<dbReference type="GO" id="GO:0005737">
    <property type="term" value="C:cytoplasm"/>
    <property type="evidence" value="ECO:0007669"/>
    <property type="project" value="InterPro"/>
</dbReference>
<name>A0A9P0HVY2_NEZVI</name>
<feature type="repeat" description="ARM" evidence="6">
    <location>
        <begin position="326"/>
        <end position="368"/>
    </location>
</feature>
<evidence type="ECO:0000313" key="9">
    <source>
        <dbReference type="EMBL" id="CAH1408352.1"/>
    </source>
</evidence>